<keyword evidence="8" id="KW-0648">Protein biosynthesis</keyword>
<evidence type="ECO:0000256" key="7">
    <source>
        <dbReference type="ARBA" id="ARBA00022842"/>
    </source>
</evidence>
<evidence type="ECO:0000256" key="3">
    <source>
        <dbReference type="ARBA" id="ARBA00022598"/>
    </source>
</evidence>
<evidence type="ECO:0000259" key="10">
    <source>
        <dbReference type="PROSITE" id="PS51447"/>
    </source>
</evidence>
<dbReference type="GO" id="GO:0004826">
    <property type="term" value="F:phenylalanine-tRNA ligase activity"/>
    <property type="evidence" value="ECO:0007669"/>
    <property type="project" value="UniProtKB-EC"/>
</dbReference>
<proteinExistence type="predicted"/>
<dbReference type="Gene3D" id="3.30.70.380">
    <property type="entry name" value="Ferrodoxin-fold anticodon-binding domain"/>
    <property type="match status" value="1"/>
</dbReference>
<dbReference type="SUPFAM" id="SSF46955">
    <property type="entry name" value="Putative DNA-binding domain"/>
    <property type="match status" value="2"/>
</dbReference>
<evidence type="ECO:0000256" key="8">
    <source>
        <dbReference type="ARBA" id="ARBA00022917"/>
    </source>
</evidence>
<dbReference type="PANTHER" id="PTHR10947:SF0">
    <property type="entry name" value="PHENYLALANINE--TRNA LIGASE BETA SUBUNIT"/>
    <property type="match status" value="1"/>
</dbReference>
<dbReference type="SMART" id="SM00896">
    <property type="entry name" value="FDX-ACB"/>
    <property type="match status" value="1"/>
</dbReference>
<keyword evidence="3 12" id="KW-0436">Ligase</keyword>
<evidence type="ECO:0000256" key="5">
    <source>
        <dbReference type="ARBA" id="ARBA00022741"/>
    </source>
</evidence>
<gene>
    <name evidence="12" type="primary">syfB</name>
</gene>
<dbReference type="Gene3D" id="3.30.56.10">
    <property type="match status" value="2"/>
</dbReference>
<evidence type="ECO:0000259" key="11">
    <source>
        <dbReference type="PROSITE" id="PS51483"/>
    </source>
</evidence>
<dbReference type="GO" id="GO:0000287">
    <property type="term" value="F:magnesium ion binding"/>
    <property type="evidence" value="ECO:0007669"/>
    <property type="project" value="InterPro"/>
</dbReference>
<keyword evidence="5" id="KW-0547">Nucleotide-binding</keyword>
<dbReference type="SMART" id="SM00874">
    <property type="entry name" value="B5"/>
    <property type="match status" value="1"/>
</dbReference>
<geneLocation type="chloroplast" evidence="12"/>
<dbReference type="InterPro" id="IPR041616">
    <property type="entry name" value="PheRS_beta_core"/>
</dbReference>
<keyword evidence="9" id="KW-0030">Aminoacyl-tRNA synthetase</keyword>
<comment type="cofactor">
    <cofactor evidence="1">
        <name>Mg(2+)</name>
        <dbReference type="ChEBI" id="CHEBI:18420"/>
    </cofactor>
</comment>
<dbReference type="Pfam" id="PF03484">
    <property type="entry name" value="B5"/>
    <property type="match status" value="1"/>
</dbReference>
<dbReference type="SUPFAM" id="SSF54991">
    <property type="entry name" value="Anticodon-binding domain of PheRS"/>
    <property type="match status" value="1"/>
</dbReference>
<dbReference type="AlphaFoldDB" id="A0A1Z1M508"/>
<accession>A0A1Z1M508</accession>
<dbReference type="EMBL" id="MF101415">
    <property type="protein sequence ID" value="ARW60931.1"/>
    <property type="molecule type" value="Genomic_DNA"/>
</dbReference>
<dbReference type="Gene3D" id="3.30.930.10">
    <property type="entry name" value="Bira Bifunctional Protein, Domain 2"/>
    <property type="match status" value="1"/>
</dbReference>
<dbReference type="Pfam" id="PF17759">
    <property type="entry name" value="tRNA_synthFbeta"/>
    <property type="match status" value="1"/>
</dbReference>
<evidence type="ECO:0000256" key="9">
    <source>
        <dbReference type="ARBA" id="ARBA00023146"/>
    </source>
</evidence>
<feature type="domain" description="FDX-ACB" evidence="10">
    <location>
        <begin position="583"/>
        <end position="671"/>
    </location>
</feature>
<evidence type="ECO:0000256" key="4">
    <source>
        <dbReference type="ARBA" id="ARBA00022723"/>
    </source>
</evidence>
<dbReference type="InterPro" id="IPR036690">
    <property type="entry name" value="Fdx_antiC-bd_sf"/>
</dbReference>
<evidence type="ECO:0000256" key="6">
    <source>
        <dbReference type="ARBA" id="ARBA00022840"/>
    </source>
</evidence>
<evidence type="ECO:0000313" key="12">
    <source>
        <dbReference type="EMBL" id="ARW60931.1"/>
    </source>
</evidence>
<keyword evidence="12" id="KW-0150">Chloroplast</keyword>
<dbReference type="GeneID" id="33353888"/>
<dbReference type="GO" id="GO:0006432">
    <property type="term" value="P:phenylalanyl-tRNA aminoacylation"/>
    <property type="evidence" value="ECO:0007669"/>
    <property type="project" value="InterPro"/>
</dbReference>
<dbReference type="PANTHER" id="PTHR10947">
    <property type="entry name" value="PHENYLALANYL-TRNA SYNTHETASE BETA CHAIN AND LEUCINE-RICH REPEAT-CONTAINING PROTEIN 47"/>
    <property type="match status" value="1"/>
</dbReference>
<sequence>MKFSWTLLNNLINLQNIKFEHFQEKLILSGIEINEIKYNDKDCDKIIDLSITTNRKEICSILNLATEISSIFNIPIRIYPIKFKEAFKNTSRDNCNNINSISNNILYYRLHYIKYTRINKTPQWLLNYLKIHNVNITSDLFQNISKYIKLKWSQIFYTTEVVNLPHILNKLKIIHKSTSNENNICSKFISYTDKHKDAIKNNRKTQILIFVVYNTKIENNTFNSIDFFENAYIDTLKLISSFTECSINKSYYEYNYNDLMQLDNKVIINKQDINTILGPIKQTKFQFLSTETIFNILTQLNFVPQYQRKRKEFITTIPSQRYHDLKRKIDIIEEISRIHEFRNFLEKLPVKNSRGTTSKTYLKIKKIRHTLRELGFHEVINCCLINNKNNISNKINLQNPITKEQKELRSNILENLINNYKNNKKYQNEHIEIFEIGKVFRKNEEKCYIEEQYLAGLLINPQFTRNKWSDQPNHASLFHAKGIIETFLEKINSKTILQKISPHEDFRHIRNTISSFHNHKRIGIYNKLNQVLIGIIGQVKHNYIDEISNNKEKNIYIFEINLQKLSKTIYKNNHLNYIIKPYSNYPSVTRDISIKINYQKSINDIINTIINANNKLIESVEVFNEYNEIMLKSRSIGLRITYRLNNRTLNNKDILNIDSNLQIIVDQLQRN</sequence>
<dbReference type="PROSITE" id="PS51483">
    <property type="entry name" value="B5"/>
    <property type="match status" value="1"/>
</dbReference>
<dbReference type="EC" id="6.1.1.20" evidence="2"/>
<dbReference type="InterPro" id="IPR005121">
    <property type="entry name" value="Fdx_antiC-bd"/>
</dbReference>
<keyword evidence="7" id="KW-0460">Magnesium</keyword>
<name>A0A1Z1M508_OSMFI</name>
<feature type="domain" description="B5" evidence="11">
    <location>
        <begin position="261"/>
        <end position="346"/>
    </location>
</feature>
<dbReference type="InterPro" id="IPR045864">
    <property type="entry name" value="aa-tRNA-synth_II/BPL/LPL"/>
</dbReference>
<dbReference type="Pfam" id="PF03147">
    <property type="entry name" value="FDX-ACB"/>
    <property type="match status" value="1"/>
</dbReference>
<dbReference type="GO" id="GO:0005524">
    <property type="term" value="F:ATP binding"/>
    <property type="evidence" value="ECO:0007669"/>
    <property type="project" value="UniProtKB-KW"/>
</dbReference>
<dbReference type="InterPro" id="IPR045060">
    <property type="entry name" value="Phe-tRNA-ligase_IIc_bsu"/>
</dbReference>
<evidence type="ECO:0000256" key="2">
    <source>
        <dbReference type="ARBA" id="ARBA00012814"/>
    </source>
</evidence>
<dbReference type="RefSeq" id="YP_009392369.1">
    <property type="nucleotide sequence ID" value="NC_035262.1"/>
</dbReference>
<dbReference type="GO" id="GO:0003723">
    <property type="term" value="F:RNA binding"/>
    <property type="evidence" value="ECO:0007669"/>
    <property type="project" value="InterPro"/>
</dbReference>
<keyword evidence="4" id="KW-0479">Metal-binding</keyword>
<dbReference type="InterPro" id="IPR009061">
    <property type="entry name" value="DNA-bd_dom_put_sf"/>
</dbReference>
<dbReference type="SUPFAM" id="SSF55681">
    <property type="entry name" value="Class II aaRS and biotin synthetases"/>
    <property type="match status" value="1"/>
</dbReference>
<reference evidence="12" key="1">
    <citation type="journal article" date="2017" name="J. Phycol.">
        <title>Analysis of chloroplast genomes and a supermatrix inform reclassification of the Rhodomelaceae (Rhodophyta).</title>
        <authorList>
            <person name="Diaz-Tapia P."/>
            <person name="Maggs C.A."/>
            <person name="West J.A."/>
            <person name="Verbruggen H."/>
        </authorList>
    </citation>
    <scope>NUCLEOTIDE SEQUENCE</scope>
    <source>
        <strain evidence="12">JW2841</strain>
    </source>
</reference>
<keyword evidence="12" id="KW-0934">Plastid</keyword>
<keyword evidence="6" id="KW-0067">ATP-binding</keyword>
<dbReference type="InterPro" id="IPR005147">
    <property type="entry name" value="tRNA_synthase_B5-dom"/>
</dbReference>
<dbReference type="GO" id="GO:0009328">
    <property type="term" value="C:phenylalanine-tRNA ligase complex"/>
    <property type="evidence" value="ECO:0007669"/>
    <property type="project" value="TreeGrafter"/>
</dbReference>
<protein>
    <recommendedName>
        <fullName evidence="2">phenylalanine--tRNA ligase</fullName>
        <ecNumber evidence="2">6.1.1.20</ecNumber>
    </recommendedName>
</protein>
<dbReference type="PROSITE" id="PS51447">
    <property type="entry name" value="FDX_ACB"/>
    <property type="match status" value="1"/>
</dbReference>
<evidence type="ECO:0000256" key="1">
    <source>
        <dbReference type="ARBA" id="ARBA00001946"/>
    </source>
</evidence>
<organism evidence="12">
    <name type="scientific">Osmundaria fimbriata</name>
    <name type="common">Red alga</name>
    <name type="synonym">Delesseria fimbriata</name>
    <dbReference type="NCBI Taxonomy" id="228265"/>
    <lineage>
        <taxon>Eukaryota</taxon>
        <taxon>Rhodophyta</taxon>
        <taxon>Florideophyceae</taxon>
        <taxon>Rhodymeniophycidae</taxon>
        <taxon>Ceramiales</taxon>
        <taxon>Rhodomelaceae</taxon>
        <taxon>Amansieae</taxon>
        <taxon>Osmundaria</taxon>
    </lineage>
</organism>